<dbReference type="Proteomes" id="UP000321353">
    <property type="component" value="Chromosome"/>
</dbReference>
<organism evidence="2 3">
    <name type="scientific">Stieleria maiorica</name>
    <dbReference type="NCBI Taxonomy" id="2795974"/>
    <lineage>
        <taxon>Bacteria</taxon>
        <taxon>Pseudomonadati</taxon>
        <taxon>Planctomycetota</taxon>
        <taxon>Planctomycetia</taxon>
        <taxon>Pirellulales</taxon>
        <taxon>Pirellulaceae</taxon>
        <taxon>Stieleria</taxon>
    </lineage>
</organism>
<name>A0A5B9MM93_9BACT</name>
<dbReference type="EMBL" id="CP036264">
    <property type="protein sequence ID" value="QEF99987.1"/>
    <property type="molecule type" value="Genomic_DNA"/>
</dbReference>
<dbReference type="AlphaFoldDB" id="A0A5B9MM93"/>
<protein>
    <submittedName>
        <fullName evidence="2">Uncharacterized protein</fullName>
    </submittedName>
</protein>
<reference evidence="2 3" key="1">
    <citation type="submission" date="2019-02" db="EMBL/GenBank/DDBJ databases">
        <title>Planctomycetal bacteria perform biofilm scaping via a novel small molecule.</title>
        <authorList>
            <person name="Jeske O."/>
            <person name="Boedeker C."/>
            <person name="Wiegand S."/>
            <person name="Breitling P."/>
            <person name="Kallscheuer N."/>
            <person name="Jogler M."/>
            <person name="Rohde M."/>
            <person name="Petersen J."/>
            <person name="Medema M.H."/>
            <person name="Surup F."/>
            <person name="Jogler C."/>
        </authorList>
    </citation>
    <scope>NUCLEOTIDE SEQUENCE [LARGE SCALE GENOMIC DNA]</scope>
    <source>
        <strain evidence="2 3">Mal15</strain>
    </source>
</reference>
<feature type="region of interest" description="Disordered" evidence="1">
    <location>
        <begin position="25"/>
        <end position="50"/>
    </location>
</feature>
<feature type="compositionally biased region" description="Basic and acidic residues" evidence="1">
    <location>
        <begin position="25"/>
        <end position="38"/>
    </location>
</feature>
<proteinExistence type="predicted"/>
<accession>A0A5B9MM93</accession>
<dbReference type="KEGG" id="smam:Mal15_40540"/>
<keyword evidence="3" id="KW-1185">Reference proteome</keyword>
<gene>
    <name evidence="2" type="ORF">Mal15_40540</name>
</gene>
<evidence type="ECO:0000313" key="2">
    <source>
        <dbReference type="EMBL" id="QEF99987.1"/>
    </source>
</evidence>
<evidence type="ECO:0000313" key="3">
    <source>
        <dbReference type="Proteomes" id="UP000321353"/>
    </source>
</evidence>
<evidence type="ECO:0000256" key="1">
    <source>
        <dbReference type="SAM" id="MobiDB-lite"/>
    </source>
</evidence>
<sequence length="83" mass="9328">MPSAERTSIGISRGIFVIVKKSSLDRDDIGSDQKHSRETQQTSRNPVDDPAVDLQDLILFLRRDAADDPMHYLIRSNTLCDGE</sequence>